<dbReference type="EMBL" id="CACSLK010012233">
    <property type="protein sequence ID" value="CAA0815046.1"/>
    <property type="molecule type" value="Genomic_DNA"/>
</dbReference>
<evidence type="ECO:0000313" key="11">
    <source>
        <dbReference type="Proteomes" id="UP001153555"/>
    </source>
</evidence>
<dbReference type="GO" id="GO:0042128">
    <property type="term" value="P:nitrate assimilation"/>
    <property type="evidence" value="ECO:0007669"/>
    <property type="project" value="UniProtKB-KW"/>
</dbReference>
<feature type="region of interest" description="Disordered" evidence="8">
    <location>
        <begin position="412"/>
        <end position="455"/>
    </location>
</feature>
<evidence type="ECO:0000256" key="2">
    <source>
        <dbReference type="ARBA" id="ARBA00008432"/>
    </source>
</evidence>
<sequence>MAYIEGSPGSSLDGKTGREPVLAFSVASPMVPSDPTAKFDLPTFAAAPLVPIIRDNLNLTKADIGNAGVASVSGSILSRLVMGAVCDLLGPRYGCAFLIMLSAPTVFCMSLVSSAGGYVTPAGGTWAVGPPSSSCPCSSRLSRGLARPLSPPGIAFFIPGWLHIIMGILVMTLGQHLPDGNLSALQKKGDVAKDKFGKVLWYAVTNYRTWIFVLLYGYSMGVELSTDNVIAEYFFDRFDLKLHTAGTIAAMFGMVNLVARPFGGLASDYSARLFGMRGRLWILWILQTMGGVFCILLGRANSLPIAITFMIIFSVGAQATCGDTFGIIQFISRRSLGVISGMTGAGGNFGSGLTQLLFFTSSKQSTSTGLTNMGIMIVACTLPVTLVHFPQWGSMFFPPSKNAVEEHYYSSEYNEEEKQRGMHQKSLKFAENSRSERGKRVASAPTPPNTTPQRV</sequence>
<feature type="transmembrane region" description="Helical" evidence="9">
    <location>
        <begin position="97"/>
        <end position="119"/>
    </location>
</feature>
<feature type="transmembrane region" description="Helical" evidence="9">
    <location>
        <begin position="335"/>
        <end position="358"/>
    </location>
</feature>
<evidence type="ECO:0000256" key="7">
    <source>
        <dbReference type="ARBA" id="ARBA00044504"/>
    </source>
</evidence>
<feature type="transmembrane region" description="Helical" evidence="9">
    <location>
        <begin position="154"/>
        <end position="178"/>
    </location>
</feature>
<dbReference type="Gene3D" id="1.20.1250.20">
    <property type="entry name" value="MFS general substrate transporter like domains"/>
    <property type="match status" value="2"/>
</dbReference>
<reference evidence="10" key="1">
    <citation type="submission" date="2019-12" db="EMBL/GenBank/DDBJ databases">
        <authorList>
            <person name="Scholes J."/>
        </authorList>
    </citation>
    <scope>NUCLEOTIDE SEQUENCE</scope>
</reference>
<dbReference type="AlphaFoldDB" id="A0A9N7R6U5"/>
<evidence type="ECO:0000256" key="8">
    <source>
        <dbReference type="SAM" id="MobiDB-lite"/>
    </source>
</evidence>
<dbReference type="InterPro" id="IPR036259">
    <property type="entry name" value="MFS_trans_sf"/>
</dbReference>
<accession>A0A9N7R6U5</accession>
<dbReference type="CDD" id="cd17341">
    <property type="entry name" value="MFS_NRT2_like"/>
    <property type="match status" value="1"/>
</dbReference>
<keyword evidence="3 9" id="KW-0812">Transmembrane</keyword>
<evidence type="ECO:0000256" key="4">
    <source>
        <dbReference type="ARBA" id="ARBA00022989"/>
    </source>
</evidence>
<evidence type="ECO:0000256" key="1">
    <source>
        <dbReference type="ARBA" id="ARBA00004141"/>
    </source>
</evidence>
<feature type="transmembrane region" description="Helical" evidence="9">
    <location>
        <begin position="305"/>
        <end position="328"/>
    </location>
</feature>
<keyword evidence="5" id="KW-0534">Nitrate assimilation</keyword>
<comment type="similarity">
    <text evidence="7">Belongs to the major facilitator superfamily. Phosphate:H(+) symporter (TC 2.A.1.9) family.</text>
</comment>
<name>A0A9N7R6U5_STRHE</name>
<organism evidence="10 11">
    <name type="scientific">Striga hermonthica</name>
    <name type="common">Purple witchweed</name>
    <name type="synonym">Buchnera hermonthica</name>
    <dbReference type="NCBI Taxonomy" id="68872"/>
    <lineage>
        <taxon>Eukaryota</taxon>
        <taxon>Viridiplantae</taxon>
        <taxon>Streptophyta</taxon>
        <taxon>Embryophyta</taxon>
        <taxon>Tracheophyta</taxon>
        <taxon>Spermatophyta</taxon>
        <taxon>Magnoliopsida</taxon>
        <taxon>eudicotyledons</taxon>
        <taxon>Gunneridae</taxon>
        <taxon>Pentapetalae</taxon>
        <taxon>asterids</taxon>
        <taxon>lamiids</taxon>
        <taxon>Lamiales</taxon>
        <taxon>Orobanchaceae</taxon>
        <taxon>Buchnereae</taxon>
        <taxon>Striga</taxon>
    </lineage>
</organism>
<dbReference type="PANTHER" id="PTHR23515">
    <property type="entry name" value="HIGH-AFFINITY NITRATE TRANSPORTER 2.3"/>
    <property type="match status" value="1"/>
</dbReference>
<evidence type="ECO:0000313" key="10">
    <source>
        <dbReference type="EMBL" id="CAA0815046.1"/>
    </source>
</evidence>
<keyword evidence="11" id="KW-1185">Reference proteome</keyword>
<dbReference type="GO" id="GO:0016020">
    <property type="term" value="C:membrane"/>
    <property type="evidence" value="ECO:0007669"/>
    <property type="project" value="UniProtKB-SubCell"/>
</dbReference>
<comment type="caution">
    <text evidence="10">The sequence shown here is derived from an EMBL/GenBank/DDBJ whole genome shotgun (WGS) entry which is preliminary data.</text>
</comment>
<evidence type="ECO:0000256" key="6">
    <source>
        <dbReference type="ARBA" id="ARBA00023136"/>
    </source>
</evidence>
<dbReference type="Proteomes" id="UP001153555">
    <property type="component" value="Unassembled WGS sequence"/>
</dbReference>
<comment type="subcellular location">
    <subcellularLocation>
        <location evidence="1">Membrane</location>
        <topology evidence="1">Multi-pass membrane protein</topology>
    </subcellularLocation>
</comment>
<dbReference type="SUPFAM" id="SSF103473">
    <property type="entry name" value="MFS general substrate transporter"/>
    <property type="match status" value="1"/>
</dbReference>
<comment type="similarity">
    <text evidence="2">Belongs to the major facilitator superfamily. Nitrate/nitrite porter (TC 2.A.1.8) family.</text>
</comment>
<feature type="transmembrane region" description="Helical" evidence="9">
    <location>
        <begin position="370"/>
        <end position="389"/>
    </location>
</feature>
<feature type="transmembrane region" description="Helical" evidence="9">
    <location>
        <begin position="199"/>
        <end position="220"/>
    </location>
</feature>
<evidence type="ECO:0000256" key="9">
    <source>
        <dbReference type="SAM" id="Phobius"/>
    </source>
</evidence>
<gene>
    <name evidence="10" type="ORF">SHERM_15198</name>
</gene>
<feature type="compositionally biased region" description="Pro residues" evidence="8">
    <location>
        <begin position="445"/>
        <end position="455"/>
    </location>
</feature>
<proteinExistence type="inferred from homology"/>
<keyword evidence="4 9" id="KW-1133">Transmembrane helix</keyword>
<evidence type="ECO:0000256" key="5">
    <source>
        <dbReference type="ARBA" id="ARBA00023063"/>
    </source>
</evidence>
<feature type="transmembrane region" description="Helical" evidence="9">
    <location>
        <begin position="240"/>
        <end position="259"/>
    </location>
</feature>
<evidence type="ECO:0000256" key="3">
    <source>
        <dbReference type="ARBA" id="ARBA00022692"/>
    </source>
</evidence>
<dbReference type="InterPro" id="IPR044772">
    <property type="entry name" value="NO3_transporter"/>
</dbReference>
<feature type="transmembrane region" description="Helical" evidence="9">
    <location>
        <begin position="280"/>
        <end position="299"/>
    </location>
</feature>
<dbReference type="OrthoDB" id="434240at2759"/>
<dbReference type="FunFam" id="1.20.1250.20:FF:000053">
    <property type="entry name" value="Nitrate transporter 2.1"/>
    <property type="match status" value="1"/>
</dbReference>
<dbReference type="GO" id="GO:0015112">
    <property type="term" value="F:nitrate transmembrane transporter activity"/>
    <property type="evidence" value="ECO:0007669"/>
    <property type="project" value="InterPro"/>
</dbReference>
<keyword evidence="6 9" id="KW-0472">Membrane</keyword>
<protein>
    <submittedName>
        <fullName evidence="10">High-affinity nitrate transporter 2.1</fullName>
    </submittedName>
</protein>